<evidence type="ECO:0000313" key="1">
    <source>
        <dbReference type="EMBL" id="MDR7192930.1"/>
    </source>
</evidence>
<accession>A0ABU1XW00</accession>
<name>A0ABU1XW00_9GAMM</name>
<evidence type="ECO:0000313" key="2">
    <source>
        <dbReference type="Proteomes" id="UP001256588"/>
    </source>
</evidence>
<sequence>MDDSTLANLRVTSTWVDQYPKARDPKDSASRWVELADLLLVVNITFNGLSRYKSALLVQAKCAACVNQLDACQRLSSSWKERNLLEMSSGTLEVRTSSGGDLLNPTKSSYILAAPSVPAIGLEKFARYLIIPNNKIQGLPYNLLWPSSRTATGGSVVHLGQAMLGMAKRSAGAVGQACTSPSTGGVCGDDWSQLVHDIIFRYSHASPLARFPSAVKPISRSISSKLYSFESSSLWNRFLDAFARAVFTAPSYMSPPVDEDAGDEGEGGFMILEVWLDQSE</sequence>
<keyword evidence="2" id="KW-1185">Reference proteome</keyword>
<dbReference type="Proteomes" id="UP001256588">
    <property type="component" value="Unassembled WGS sequence"/>
</dbReference>
<organism evidence="1 2">
    <name type="scientific">Luteimonas terrae</name>
    <dbReference type="NCBI Taxonomy" id="1530191"/>
    <lineage>
        <taxon>Bacteria</taxon>
        <taxon>Pseudomonadati</taxon>
        <taxon>Pseudomonadota</taxon>
        <taxon>Gammaproteobacteria</taxon>
        <taxon>Lysobacterales</taxon>
        <taxon>Lysobacteraceae</taxon>
        <taxon>Luteimonas</taxon>
    </lineage>
</organism>
<dbReference type="RefSeq" id="WP_310234457.1">
    <property type="nucleotide sequence ID" value="NZ_JAVDWO010000005.1"/>
</dbReference>
<gene>
    <name evidence="1" type="ORF">J2W68_001646</name>
</gene>
<protein>
    <submittedName>
        <fullName evidence="1">Uncharacterized protein</fullName>
    </submittedName>
</protein>
<comment type="caution">
    <text evidence="1">The sequence shown here is derived from an EMBL/GenBank/DDBJ whole genome shotgun (WGS) entry which is preliminary data.</text>
</comment>
<dbReference type="EMBL" id="JAVDWO010000005">
    <property type="protein sequence ID" value="MDR7192930.1"/>
    <property type="molecule type" value="Genomic_DNA"/>
</dbReference>
<proteinExistence type="predicted"/>
<reference evidence="1 2" key="1">
    <citation type="submission" date="2023-07" db="EMBL/GenBank/DDBJ databases">
        <title>Sorghum-associated microbial communities from plants grown in Nebraska, USA.</title>
        <authorList>
            <person name="Schachtman D."/>
        </authorList>
    </citation>
    <scope>NUCLEOTIDE SEQUENCE [LARGE SCALE GENOMIC DNA]</scope>
    <source>
        <strain evidence="1 2">4099</strain>
    </source>
</reference>